<dbReference type="Pfam" id="PF12705">
    <property type="entry name" value="PDDEXK_1"/>
    <property type="match status" value="1"/>
</dbReference>
<feature type="domain" description="PD-(D/E)XK endonuclease-like" evidence="1">
    <location>
        <begin position="573"/>
        <end position="821"/>
    </location>
</feature>
<protein>
    <recommendedName>
        <fullName evidence="1">PD-(D/E)XK endonuclease-like domain-containing protein</fullName>
    </recommendedName>
</protein>
<dbReference type="RefSeq" id="WP_053951657.1">
    <property type="nucleotide sequence ID" value="NZ_CP010552.1"/>
</dbReference>
<dbReference type="InterPro" id="IPR019925">
    <property type="entry name" value="DNA_repair_protein_predicted"/>
</dbReference>
<evidence type="ECO:0000313" key="3">
    <source>
        <dbReference type="Proteomes" id="UP000058020"/>
    </source>
</evidence>
<evidence type="ECO:0000313" key="2">
    <source>
        <dbReference type="EMBL" id="ALE52693.1"/>
    </source>
</evidence>
<dbReference type="KEGG" id="tho:SP60_05415"/>
<sequence length="824" mass="93921">MHLNADLTHLVTTDTVVVANNRQVLAFKYTFSKQQPLTQLPNILSWQQYLKHYWQSQQTHNALRLIDATEQRYLIESSLQQFDQTRQTQLTNEVIKNYDYCINHLIELDTLAQSKIQICEVFTDWIKHYQKTKHNLKLIDANDLPALLLKDKDSLQAPHVYGFKTLTPLQQQVFNALNYQTIGAQYTHETEQKCFDNSTHEIKAAALWAKHQQAKNPNQSIAIVCPQLSEMQYLLSSIFDQTFDDLLTETGQKAYNISLGLPLSHYTLIQDLLGLLELNAQIKANHIQTTLFNQVVTSVYLRGYQLERSARHLLANHALSLSLEYFQLERLEQALSQCPVLLDMFQTVQLNDLKNQLLSEHLLSFNAVLTHWGFATDRPLSSSEYQLFNKYLISSLKLNQLSHHQNKCSATTALQQLKDINNQTVFQAQSSQTNIQIIGSLEAEGLRFDKAWVMGMSHDFLPAKLNAPRFISTDIAIHHAITHSSYELIQTDAQNTLANLCSLSNRVILSYAKSHLALEQLPSPLVYFDTESITPPDTPVNTCATESLQDDTSTWYTQTEVKSGVGLLKDQMACAFKGFAHRLNLARYDEPHIGLDRREQGNAIHNALQYIYQEIDSKEVLLQLAPAELGTLIDQKVYAALKRHPSSGYKAIEKIRLTQLLHKFIETDKARENFRVLATEQSVRVDIVGLSFNTRLDRLDQMDNGDQIVFDYKTGDTSTAKWCSADIIEPQLPIYSVTNNTQGAAFIELNSSAVSFKGLSKDPDSLPKQSRRKSSCQEWDQQLELWTQRLNQASQDFQSGQAQVLPNKTACDYCEFDLLCRIQK</sequence>
<dbReference type="Gene3D" id="3.90.320.10">
    <property type="match status" value="1"/>
</dbReference>
<name>A0A0M4NWV9_9GAMM</name>
<organism evidence="2 3">
    <name type="scientific">Candidatus Thioglobus autotrophicus</name>
    <dbReference type="NCBI Taxonomy" id="1705394"/>
    <lineage>
        <taxon>Bacteria</taxon>
        <taxon>Pseudomonadati</taxon>
        <taxon>Pseudomonadota</taxon>
        <taxon>Gammaproteobacteria</taxon>
        <taxon>Candidatus Pseudothioglobaceae</taxon>
        <taxon>Candidatus Thioglobus</taxon>
    </lineage>
</organism>
<reference evidence="2 3" key="1">
    <citation type="journal article" date="2015" name="Genome Announc.">
        <title>Genome Sequence of 'Candidatus Thioglobus autotrophica' Strain EF1, a Chemoautotroph from the SUP05 Clade of Marine Gammaproteobacteria.</title>
        <authorList>
            <person name="Shah V."/>
            <person name="Morris R.M."/>
        </authorList>
    </citation>
    <scope>NUCLEOTIDE SEQUENCE [LARGE SCALE GENOMIC DNA]</scope>
    <source>
        <strain evidence="2 3">EF1</strain>
    </source>
</reference>
<evidence type="ECO:0000259" key="1">
    <source>
        <dbReference type="Pfam" id="PF12705"/>
    </source>
</evidence>
<accession>A0A0M4NWV9</accession>
<dbReference type="InterPro" id="IPR027417">
    <property type="entry name" value="P-loop_NTPase"/>
</dbReference>
<keyword evidence="3" id="KW-1185">Reference proteome</keyword>
<dbReference type="SUPFAM" id="SSF52540">
    <property type="entry name" value="P-loop containing nucleoside triphosphate hydrolases"/>
    <property type="match status" value="1"/>
</dbReference>
<gene>
    <name evidence="2" type="ORF">SP60_05415</name>
</gene>
<dbReference type="AlphaFoldDB" id="A0A0M4NWV9"/>
<dbReference type="EMBL" id="CP010552">
    <property type="protein sequence ID" value="ALE52693.1"/>
    <property type="molecule type" value="Genomic_DNA"/>
</dbReference>
<dbReference type="Proteomes" id="UP000058020">
    <property type="component" value="Chromosome"/>
</dbReference>
<dbReference type="InterPro" id="IPR011604">
    <property type="entry name" value="PDDEXK-like_dom_sf"/>
</dbReference>
<dbReference type="InterPro" id="IPR038726">
    <property type="entry name" value="PDDEXK_AddAB-type"/>
</dbReference>
<dbReference type="NCBIfam" id="TIGR03623">
    <property type="entry name" value="probable DNA repair protein"/>
    <property type="match status" value="1"/>
</dbReference>
<proteinExistence type="predicted"/>
<dbReference type="STRING" id="1705394.SP60_05415"/>
<dbReference type="OrthoDB" id="9761147at2"/>